<proteinExistence type="predicted"/>
<reference evidence="1" key="1">
    <citation type="journal article" date="2023" name="Mol. Biol. Evol.">
        <title>Third-Generation Sequencing Reveals the Adaptive Role of the Epigenome in Three Deep-Sea Polychaetes.</title>
        <authorList>
            <person name="Perez M."/>
            <person name="Aroh O."/>
            <person name="Sun Y."/>
            <person name="Lan Y."/>
            <person name="Juniper S.K."/>
            <person name="Young C.R."/>
            <person name="Angers B."/>
            <person name="Qian P.Y."/>
        </authorList>
    </citation>
    <scope>NUCLEOTIDE SEQUENCE</scope>
    <source>
        <strain evidence="1">R07B-5</strain>
    </source>
</reference>
<evidence type="ECO:0000313" key="1">
    <source>
        <dbReference type="EMBL" id="KAK2157470.1"/>
    </source>
</evidence>
<gene>
    <name evidence="1" type="ORF">NP493_1873g00004</name>
</gene>
<name>A0AAD9JSM2_RIDPI</name>
<dbReference type="AlphaFoldDB" id="A0AAD9JSM2"/>
<dbReference type="Proteomes" id="UP001209878">
    <property type="component" value="Unassembled WGS sequence"/>
</dbReference>
<keyword evidence="2" id="KW-1185">Reference proteome</keyword>
<dbReference type="EMBL" id="JAODUO010001875">
    <property type="protein sequence ID" value="KAK2157470.1"/>
    <property type="molecule type" value="Genomic_DNA"/>
</dbReference>
<organism evidence="1 2">
    <name type="scientific">Ridgeia piscesae</name>
    <name type="common">Tubeworm</name>
    <dbReference type="NCBI Taxonomy" id="27915"/>
    <lineage>
        <taxon>Eukaryota</taxon>
        <taxon>Metazoa</taxon>
        <taxon>Spiralia</taxon>
        <taxon>Lophotrochozoa</taxon>
        <taxon>Annelida</taxon>
        <taxon>Polychaeta</taxon>
        <taxon>Sedentaria</taxon>
        <taxon>Canalipalpata</taxon>
        <taxon>Sabellida</taxon>
        <taxon>Siboglinidae</taxon>
        <taxon>Ridgeia</taxon>
    </lineage>
</organism>
<comment type="caution">
    <text evidence="1">The sequence shown here is derived from an EMBL/GenBank/DDBJ whole genome shotgun (WGS) entry which is preliminary data.</text>
</comment>
<protein>
    <submittedName>
        <fullName evidence="1">Uncharacterized protein</fullName>
    </submittedName>
</protein>
<accession>A0AAD9JSM2</accession>
<sequence length="113" mass="12466">MFCVNMSAISPNSLTEDGFSNNVIMYSLTQTCMLTSDTWPDIVCVNVSDATSELPEDNCTVHMRMLYSIHHVIFSSVEVLPVAVKVHPALLMPDLLVQSMLFVLMVVPCSAQV</sequence>
<evidence type="ECO:0000313" key="2">
    <source>
        <dbReference type="Proteomes" id="UP001209878"/>
    </source>
</evidence>